<gene>
    <name evidence="1" type="ORF">FKX85_08420</name>
</gene>
<dbReference type="KEGG" id="echi:FKX85_08420"/>
<dbReference type="AlphaFoldDB" id="A0A514CGW6"/>
<protein>
    <submittedName>
        <fullName evidence="1">Uncharacterized protein</fullName>
    </submittedName>
</protein>
<reference evidence="1 2" key="1">
    <citation type="submission" date="2019-06" db="EMBL/GenBank/DDBJ databases">
        <title>Echinicola alkalisoli sp. nov. isolated from saline soil.</title>
        <authorList>
            <person name="Sun J.-Q."/>
            <person name="Xu L."/>
        </authorList>
    </citation>
    <scope>NUCLEOTIDE SEQUENCE [LARGE SCALE GENOMIC DNA]</scope>
    <source>
        <strain evidence="1 2">LN3S3</strain>
    </source>
</reference>
<dbReference type="Proteomes" id="UP000316614">
    <property type="component" value="Chromosome"/>
</dbReference>
<name>A0A514CGW6_9BACT</name>
<organism evidence="1 2">
    <name type="scientific">Echinicola soli</name>
    <dbReference type="NCBI Taxonomy" id="2591634"/>
    <lineage>
        <taxon>Bacteria</taxon>
        <taxon>Pseudomonadati</taxon>
        <taxon>Bacteroidota</taxon>
        <taxon>Cytophagia</taxon>
        <taxon>Cytophagales</taxon>
        <taxon>Cyclobacteriaceae</taxon>
        <taxon>Echinicola</taxon>
    </lineage>
</organism>
<accession>A0A514CGW6</accession>
<keyword evidence="2" id="KW-1185">Reference proteome</keyword>
<evidence type="ECO:0000313" key="2">
    <source>
        <dbReference type="Proteomes" id="UP000316614"/>
    </source>
</evidence>
<sequence>MDNNLFALLAIIFGLLNFALLKPLFDVIFEQVDPAELQRQATQPECPFTIGYFTDLISYLLYAGSDAYGEFGMLVYVHEKFDMETNEYSKMAKLSR</sequence>
<dbReference type="RefSeq" id="WP_141614313.1">
    <property type="nucleotide sequence ID" value="NZ_CP041253.1"/>
</dbReference>
<evidence type="ECO:0000313" key="1">
    <source>
        <dbReference type="EMBL" id="QDH79061.1"/>
    </source>
</evidence>
<dbReference type="EMBL" id="CP041253">
    <property type="protein sequence ID" value="QDH79061.1"/>
    <property type="molecule type" value="Genomic_DNA"/>
</dbReference>
<proteinExistence type="predicted"/>